<dbReference type="Proteomes" id="UP000032611">
    <property type="component" value="Chromosome"/>
</dbReference>
<name>A0A0D5LR56_MAREN</name>
<organism evidence="2 3">
    <name type="scientific">Martelella endophytica</name>
    <dbReference type="NCBI Taxonomy" id="1486262"/>
    <lineage>
        <taxon>Bacteria</taxon>
        <taxon>Pseudomonadati</taxon>
        <taxon>Pseudomonadota</taxon>
        <taxon>Alphaproteobacteria</taxon>
        <taxon>Hyphomicrobiales</taxon>
        <taxon>Aurantimonadaceae</taxon>
        <taxon>Martelella</taxon>
    </lineage>
</organism>
<dbReference type="EMBL" id="CP010803">
    <property type="protein sequence ID" value="AJY46252.1"/>
    <property type="molecule type" value="Genomic_DNA"/>
</dbReference>
<sequence>MAAENNGASSIGERWKAYHPAKSTLVWACIVTAIVTIVVGFTWGGWVTGGTSRTLAAEAGDLSRDELATVICVQRFKSAPDSAQQLSELKAIDSSYKQRQFIEAGGWATMPGDDNASRGAATACASALVG</sequence>
<reference evidence="2 3" key="1">
    <citation type="journal article" date="2015" name="Genome Announc.">
        <title>Complete genome sequence of Martelella endophytica YC6887, which has antifungal activity associated with a halophyte.</title>
        <authorList>
            <person name="Khan A."/>
            <person name="Khan H."/>
            <person name="Chung E.J."/>
            <person name="Hossain M.T."/>
            <person name="Chung Y.R."/>
        </authorList>
    </citation>
    <scope>NUCLEOTIDE SEQUENCE [LARGE SCALE GENOMIC DNA]</scope>
    <source>
        <strain evidence="2">YC6887</strain>
    </source>
</reference>
<dbReference type="RefSeq" id="WP_045681561.1">
    <property type="nucleotide sequence ID" value="NZ_CP010803.1"/>
</dbReference>
<dbReference type="PATRIC" id="fig|1486262.3.peg.2501"/>
<evidence type="ECO:0000256" key="1">
    <source>
        <dbReference type="SAM" id="Phobius"/>
    </source>
</evidence>
<keyword evidence="3" id="KW-1185">Reference proteome</keyword>
<keyword evidence="1" id="KW-0472">Membrane</keyword>
<dbReference type="HOGENOM" id="CLU_145233_1_0_5"/>
<keyword evidence="1" id="KW-0812">Transmembrane</keyword>
<feature type="transmembrane region" description="Helical" evidence="1">
    <location>
        <begin position="24"/>
        <end position="46"/>
    </location>
</feature>
<evidence type="ECO:0000313" key="3">
    <source>
        <dbReference type="Proteomes" id="UP000032611"/>
    </source>
</evidence>
<accession>A0A0D5LR56</accession>
<gene>
    <name evidence="2" type="ORF">TM49_12110</name>
</gene>
<dbReference type="KEGG" id="mey:TM49_12110"/>
<protein>
    <submittedName>
        <fullName evidence="2">Uncharacterized protein</fullName>
    </submittedName>
</protein>
<dbReference type="AlphaFoldDB" id="A0A0D5LR56"/>
<dbReference type="OrthoDB" id="5514977at2"/>
<keyword evidence="1" id="KW-1133">Transmembrane helix</keyword>
<evidence type="ECO:0000313" key="2">
    <source>
        <dbReference type="EMBL" id="AJY46252.1"/>
    </source>
</evidence>
<proteinExistence type="predicted"/>